<keyword evidence="20" id="KW-1185">Reference proteome</keyword>
<keyword evidence="9" id="KW-0007">Acetylation</keyword>
<comment type="similarity">
    <text evidence="3">Belongs to the heat shock protein 90 family.</text>
</comment>
<feature type="binding site" evidence="18">
    <location>
        <begin position="187"/>
        <end position="188"/>
    </location>
    <ligand>
        <name>ATP</name>
        <dbReference type="ChEBI" id="CHEBI:30616"/>
    </ligand>
</feature>
<evidence type="ECO:0000256" key="13">
    <source>
        <dbReference type="ARBA" id="ARBA00057498"/>
    </source>
</evidence>
<evidence type="ECO:0000313" key="20">
    <source>
        <dbReference type="Proteomes" id="UP001066276"/>
    </source>
</evidence>
<keyword evidence="4" id="KW-0597">Phosphoprotein</keyword>
<evidence type="ECO:0000256" key="16">
    <source>
        <dbReference type="ARBA" id="ARBA00076190"/>
    </source>
</evidence>
<dbReference type="FunFam" id="3.30.230.80:FF:000004">
    <property type="entry name" value="Heat shock protein 75 kDa"/>
    <property type="match status" value="1"/>
</dbReference>
<evidence type="ECO:0000256" key="5">
    <source>
        <dbReference type="ARBA" id="ARBA00022741"/>
    </source>
</evidence>
<gene>
    <name evidence="19" type="ORF">NDU88_002742</name>
</gene>
<dbReference type="GO" id="GO:0005759">
    <property type="term" value="C:mitochondrial matrix"/>
    <property type="evidence" value="ECO:0007669"/>
    <property type="project" value="UniProtKB-SubCell"/>
</dbReference>
<feature type="binding site" evidence="18">
    <location>
        <position position="411"/>
    </location>
    <ligand>
        <name>ATP</name>
        <dbReference type="ChEBI" id="CHEBI:30616"/>
    </ligand>
</feature>
<dbReference type="GO" id="GO:0005524">
    <property type="term" value="F:ATP binding"/>
    <property type="evidence" value="ECO:0007669"/>
    <property type="project" value="UniProtKB-KW"/>
</dbReference>
<evidence type="ECO:0000256" key="15">
    <source>
        <dbReference type="ARBA" id="ARBA00073018"/>
    </source>
</evidence>
<keyword evidence="8" id="KW-0809">Transit peptide</keyword>
<keyword evidence="6" id="KW-0999">Mitochondrion inner membrane</keyword>
<dbReference type="SUPFAM" id="SSF55874">
    <property type="entry name" value="ATPase domain of HSP90 chaperone/DNA topoisomerase II/histidine kinase"/>
    <property type="match status" value="1"/>
</dbReference>
<comment type="function">
    <text evidence="13">Chaperone that expresses an ATPase activity. Involved in maintaining mitochondrial function and polarization, downstream of PINK1 and mitochondrial complex I. Is a negative regulator of mitochondrial respiration able to modulate the balance between oxidative phosphorylation and aerobic glycolysis. The impact of TRAP1 on mitochondrial respiration is probably mediated by modulation of mitochondrial SRC and inhibition of SDHA.</text>
</comment>
<feature type="binding site" evidence="18">
    <location>
        <position position="124"/>
    </location>
    <ligand>
        <name>ATP</name>
        <dbReference type="ChEBI" id="CHEBI:30616"/>
    </ligand>
</feature>
<evidence type="ECO:0000256" key="12">
    <source>
        <dbReference type="ARBA" id="ARBA00023186"/>
    </source>
</evidence>
<feature type="binding site" evidence="18">
    <location>
        <position position="172"/>
    </location>
    <ligand>
        <name>ATP</name>
        <dbReference type="ChEBI" id="CHEBI:30616"/>
    </ligand>
</feature>
<dbReference type="PIRSF" id="PIRSF002583">
    <property type="entry name" value="Hsp90"/>
    <property type="match status" value="1"/>
</dbReference>
<dbReference type="InterPro" id="IPR020568">
    <property type="entry name" value="Ribosomal_Su5_D2-typ_SF"/>
</dbReference>
<dbReference type="NCBIfam" id="NF003555">
    <property type="entry name" value="PRK05218.1"/>
    <property type="match status" value="1"/>
</dbReference>
<feature type="binding site" evidence="18">
    <location>
        <position position="180"/>
    </location>
    <ligand>
        <name>ATP</name>
        <dbReference type="ChEBI" id="CHEBI:30616"/>
    </ligand>
</feature>
<dbReference type="HAMAP" id="MF_00505">
    <property type="entry name" value="HSP90"/>
    <property type="match status" value="1"/>
</dbReference>
<dbReference type="FunFam" id="3.30.565.10:FF:000021">
    <property type="entry name" value="Heat shock protein 75 kDa, mitochondrial"/>
    <property type="match status" value="1"/>
</dbReference>
<dbReference type="PANTHER" id="PTHR11528">
    <property type="entry name" value="HEAT SHOCK PROTEIN 90 FAMILY MEMBER"/>
    <property type="match status" value="1"/>
</dbReference>
<dbReference type="GO" id="GO:0051082">
    <property type="term" value="F:unfolded protein binding"/>
    <property type="evidence" value="ECO:0007669"/>
    <property type="project" value="InterPro"/>
</dbReference>
<dbReference type="Pfam" id="PF13589">
    <property type="entry name" value="HATPase_c_3"/>
    <property type="match status" value="1"/>
</dbReference>
<dbReference type="Gene3D" id="1.20.120.790">
    <property type="entry name" value="Heat shock protein 90, C-terminal domain"/>
    <property type="match status" value="1"/>
</dbReference>
<feature type="binding site" evidence="18">
    <location>
        <begin position="209"/>
        <end position="214"/>
    </location>
    <ligand>
        <name>ATP</name>
        <dbReference type="ChEBI" id="CHEBI:30616"/>
    </ligand>
</feature>
<keyword evidence="5 18" id="KW-0547">Nucleotide-binding</keyword>
<dbReference type="SUPFAM" id="SSF110942">
    <property type="entry name" value="HSP90 C-terminal domain"/>
    <property type="match status" value="1"/>
</dbReference>
<organism evidence="19 20">
    <name type="scientific">Pleurodeles waltl</name>
    <name type="common">Iberian ribbed newt</name>
    <dbReference type="NCBI Taxonomy" id="8319"/>
    <lineage>
        <taxon>Eukaryota</taxon>
        <taxon>Metazoa</taxon>
        <taxon>Chordata</taxon>
        <taxon>Craniata</taxon>
        <taxon>Vertebrata</taxon>
        <taxon>Euteleostomi</taxon>
        <taxon>Amphibia</taxon>
        <taxon>Batrachia</taxon>
        <taxon>Caudata</taxon>
        <taxon>Salamandroidea</taxon>
        <taxon>Salamandridae</taxon>
        <taxon>Pleurodelinae</taxon>
        <taxon>Pleurodeles</taxon>
    </lineage>
</organism>
<dbReference type="GO" id="GO:0140662">
    <property type="term" value="F:ATP-dependent protein folding chaperone"/>
    <property type="evidence" value="ECO:0007669"/>
    <property type="project" value="InterPro"/>
</dbReference>
<evidence type="ECO:0000256" key="9">
    <source>
        <dbReference type="ARBA" id="ARBA00022990"/>
    </source>
</evidence>
<dbReference type="Pfam" id="PF00183">
    <property type="entry name" value="HSP90"/>
    <property type="match status" value="1"/>
</dbReference>
<name>A0AAV7MBY4_PLEWA</name>
<evidence type="ECO:0000256" key="11">
    <source>
        <dbReference type="ARBA" id="ARBA00023136"/>
    </source>
</evidence>
<evidence type="ECO:0000256" key="8">
    <source>
        <dbReference type="ARBA" id="ARBA00022946"/>
    </source>
</evidence>
<dbReference type="SUPFAM" id="SSF54211">
    <property type="entry name" value="Ribosomal protein S5 domain 2-like"/>
    <property type="match status" value="1"/>
</dbReference>
<evidence type="ECO:0000256" key="18">
    <source>
        <dbReference type="PIRSR" id="PIRSR002583-1"/>
    </source>
</evidence>
<evidence type="ECO:0000256" key="7">
    <source>
        <dbReference type="ARBA" id="ARBA00022840"/>
    </source>
</evidence>
<dbReference type="InterPro" id="IPR036890">
    <property type="entry name" value="HATPase_C_sf"/>
</dbReference>
<dbReference type="AlphaFoldDB" id="A0AAV7MBY4"/>
<evidence type="ECO:0000313" key="19">
    <source>
        <dbReference type="EMBL" id="KAJ1097625.1"/>
    </source>
</evidence>
<dbReference type="Gene3D" id="3.30.565.10">
    <property type="entry name" value="Histidine kinase-like ATPase, C-terminal domain"/>
    <property type="match status" value="1"/>
</dbReference>
<evidence type="ECO:0000256" key="6">
    <source>
        <dbReference type="ARBA" id="ARBA00022792"/>
    </source>
</evidence>
<dbReference type="GO" id="GO:0005743">
    <property type="term" value="C:mitochondrial inner membrane"/>
    <property type="evidence" value="ECO:0007669"/>
    <property type="project" value="UniProtKB-SubCell"/>
</dbReference>
<dbReference type="PRINTS" id="PR00775">
    <property type="entry name" value="HEATSHOCK90"/>
</dbReference>
<dbReference type="FunFam" id="1.20.120.790:FF:000004">
    <property type="entry name" value="Heat shock protein 75 kDa"/>
    <property type="match status" value="1"/>
</dbReference>
<keyword evidence="11" id="KW-0472">Membrane</keyword>
<dbReference type="FunFam" id="3.40.50.11260:FF:000004">
    <property type="entry name" value="Heat shock protein 75 mitochondrial"/>
    <property type="match status" value="1"/>
</dbReference>
<evidence type="ECO:0000256" key="3">
    <source>
        <dbReference type="ARBA" id="ARBA00008239"/>
    </source>
</evidence>
<dbReference type="EMBL" id="JANPWB010000014">
    <property type="protein sequence ID" value="KAJ1097625.1"/>
    <property type="molecule type" value="Genomic_DNA"/>
</dbReference>
<evidence type="ECO:0000256" key="10">
    <source>
        <dbReference type="ARBA" id="ARBA00023128"/>
    </source>
</evidence>
<comment type="subcellular location">
    <subcellularLocation>
        <location evidence="1">Mitochondrion inner membrane</location>
    </subcellularLocation>
    <subcellularLocation>
        <location evidence="2">Mitochondrion matrix</location>
    </subcellularLocation>
</comment>
<proteinExistence type="inferred from homology"/>
<dbReference type="GO" id="GO:0019901">
    <property type="term" value="F:protein kinase binding"/>
    <property type="evidence" value="ECO:0007669"/>
    <property type="project" value="UniProtKB-ARBA"/>
</dbReference>
<dbReference type="InterPro" id="IPR020575">
    <property type="entry name" value="Hsp90_N"/>
</dbReference>
<accession>A0AAV7MBY4</accession>
<comment type="caution">
    <text evidence="19">The sequence shown here is derived from an EMBL/GenBank/DDBJ whole genome shotgun (WGS) entry which is preliminary data.</text>
</comment>
<dbReference type="InterPro" id="IPR001404">
    <property type="entry name" value="Hsp90_fam"/>
</dbReference>
<feature type="binding site" evidence="18">
    <location>
        <position position="128"/>
    </location>
    <ligand>
        <name>ATP</name>
        <dbReference type="ChEBI" id="CHEBI:30616"/>
    </ligand>
</feature>
<evidence type="ECO:0000256" key="2">
    <source>
        <dbReference type="ARBA" id="ARBA00004305"/>
    </source>
</evidence>
<sequence length="713" mass="81248">MMAGMLRTLVVLRGARWLRPASHRLLSGYRGEKSGGLKHHPQALGLRIFGIRNGGIAPLGIQLQQSYSTQTAESKEEEPLHTLINDSESVQGSSSKHEFQAETRKLLDIVARSLYSEKEVFIRELISNSSDALEKLRHKMMSEGKVVPEMEIHLQTDSEKGTIIIQDTGVGMTKEELVSNLGTIARSGSKAFLESLQNQADASGNIIGQFGVGFYSAFMVASKVEVYSQSAEEENAGYKWCSDGSGVFEVAEAAGVRTGTKIIIHLKEDCREFATEDRVKDVVTKYSNFISFPLYLNGRRINTLQALWMMDSKDIGEWQHEEFYRFIAQAYDKPRYTLHYKTDAPLNIRSIFYVPEMKPSMFDVSRELGASVALYSRKVLIQTKATDILPKWLRFLRGVVDSEDIPLNLSRELLQESTLIRKLRDVLQKRLIKFFIDQSKKDPEKYAKFFEDYGLFMREGIVTTAEQDVKEDIGKLLRFESSALPPGQLTSFTEYASRMQAGSRNIYYQCSPNRHLAEHSPYFEAMKQKNTEVLFCYEQFDELTLLHLREFDKKKLISVETDIVVDHYKEEKFEDSRPGTERLSEKEAEDLLAWMRNGLGTRITNVKVTPRLDTHPAMITVLEMGAARHFLRTQQLAKTSEERAQIMQPTLEINTGHPLIKKLGQLRDSEPDLAQLLLEQIYENAMITAGLNDDPRPMVSRLNELLTKALEKH</sequence>
<feature type="binding site" evidence="18">
    <location>
        <position position="167"/>
    </location>
    <ligand>
        <name>ATP</name>
        <dbReference type="ChEBI" id="CHEBI:30616"/>
    </ligand>
</feature>
<keyword evidence="12" id="KW-0143">Chaperone</keyword>
<evidence type="ECO:0000256" key="17">
    <source>
        <dbReference type="ARBA" id="ARBA00080766"/>
    </source>
</evidence>
<dbReference type="GO" id="GO:0016887">
    <property type="term" value="F:ATP hydrolysis activity"/>
    <property type="evidence" value="ECO:0007669"/>
    <property type="project" value="InterPro"/>
</dbReference>
<dbReference type="Gene3D" id="3.40.50.11260">
    <property type="match status" value="1"/>
</dbReference>
<protein>
    <recommendedName>
        <fullName evidence="15">Heat shock protein 75 kDa, mitochondrial</fullName>
    </recommendedName>
    <alternativeName>
        <fullName evidence="17">TNFR-associated protein 1</fullName>
    </alternativeName>
    <alternativeName>
        <fullName evidence="16">Tumor necrosis factor type 1 receptor-associated protein</fullName>
    </alternativeName>
</protein>
<evidence type="ECO:0000256" key="4">
    <source>
        <dbReference type="ARBA" id="ARBA00022553"/>
    </source>
</evidence>
<feature type="binding site" evidence="18">
    <location>
        <position position="260"/>
    </location>
    <ligand>
        <name>ATP</name>
        <dbReference type="ChEBI" id="CHEBI:30616"/>
    </ligand>
</feature>
<keyword evidence="10" id="KW-0496">Mitochondrion</keyword>
<dbReference type="Gene3D" id="3.30.230.80">
    <property type="match status" value="1"/>
</dbReference>
<reference evidence="19" key="1">
    <citation type="journal article" date="2022" name="bioRxiv">
        <title>Sequencing and chromosome-scale assembly of the giantPleurodeles waltlgenome.</title>
        <authorList>
            <person name="Brown T."/>
            <person name="Elewa A."/>
            <person name="Iarovenko S."/>
            <person name="Subramanian E."/>
            <person name="Araus A.J."/>
            <person name="Petzold A."/>
            <person name="Susuki M."/>
            <person name="Suzuki K.-i.T."/>
            <person name="Hayashi T."/>
            <person name="Toyoda A."/>
            <person name="Oliveira C."/>
            <person name="Osipova E."/>
            <person name="Leigh N.D."/>
            <person name="Simon A."/>
            <person name="Yun M.H."/>
        </authorList>
    </citation>
    <scope>NUCLEOTIDE SEQUENCE</scope>
    <source>
        <strain evidence="19">20211129_DDA</strain>
        <tissue evidence="19">Liver</tissue>
    </source>
</reference>
<keyword evidence="7 18" id="KW-0067">ATP-binding</keyword>
<dbReference type="Proteomes" id="UP001066276">
    <property type="component" value="Chromosome 10"/>
</dbReference>
<dbReference type="CDD" id="cd16927">
    <property type="entry name" value="HATPase_Hsp90-like"/>
    <property type="match status" value="1"/>
</dbReference>
<evidence type="ECO:0000256" key="1">
    <source>
        <dbReference type="ARBA" id="ARBA00004273"/>
    </source>
</evidence>
<comment type="subunit">
    <text evidence="14">Binds to the intracellular domain of tumor necrosis factor type 1 receptor. Binds to RB1. Interacts with SRC. Interacts with SDHA.</text>
</comment>
<evidence type="ECO:0000256" key="14">
    <source>
        <dbReference type="ARBA" id="ARBA00066161"/>
    </source>
</evidence>
<dbReference type="InterPro" id="IPR037196">
    <property type="entry name" value="HSP90_C"/>
</dbReference>